<evidence type="ECO:0000313" key="4">
    <source>
        <dbReference type="Proteomes" id="UP000186156"/>
    </source>
</evidence>
<dbReference type="RefSeq" id="WP_234969459.1">
    <property type="nucleotide sequence ID" value="NZ_FTOO01000001.1"/>
</dbReference>
<feature type="transmembrane region" description="Helical" evidence="1">
    <location>
        <begin position="89"/>
        <end position="110"/>
    </location>
</feature>
<evidence type="ECO:0000259" key="2">
    <source>
        <dbReference type="Pfam" id="PF00924"/>
    </source>
</evidence>
<gene>
    <name evidence="3" type="ORF">SAMN05421799_101346</name>
</gene>
<accession>A0A1N7K4A8</accession>
<dbReference type="GO" id="GO:0016020">
    <property type="term" value="C:membrane"/>
    <property type="evidence" value="ECO:0007669"/>
    <property type="project" value="InterPro"/>
</dbReference>
<dbReference type="Proteomes" id="UP000186156">
    <property type="component" value="Unassembled WGS sequence"/>
</dbReference>
<dbReference type="InterPro" id="IPR010920">
    <property type="entry name" value="LSM_dom_sf"/>
</dbReference>
<name>A0A1N7K4A8_9BACL</name>
<keyword evidence="1" id="KW-1133">Transmembrane helix</keyword>
<evidence type="ECO:0000313" key="3">
    <source>
        <dbReference type="EMBL" id="SIS56423.1"/>
    </source>
</evidence>
<feature type="transmembrane region" description="Helical" evidence="1">
    <location>
        <begin position="51"/>
        <end position="68"/>
    </location>
</feature>
<feature type="domain" description="Mechanosensitive ion channel MscS" evidence="2">
    <location>
        <begin position="135"/>
        <end position="202"/>
    </location>
</feature>
<protein>
    <submittedName>
        <fullName evidence="3">Small-conductance mechanosensitive channel</fullName>
    </submittedName>
</protein>
<feature type="transmembrane region" description="Helical" evidence="1">
    <location>
        <begin position="122"/>
        <end position="148"/>
    </location>
</feature>
<dbReference type="EMBL" id="FTOO01000001">
    <property type="protein sequence ID" value="SIS56423.1"/>
    <property type="molecule type" value="Genomic_DNA"/>
</dbReference>
<keyword evidence="4" id="KW-1185">Reference proteome</keyword>
<dbReference type="AlphaFoldDB" id="A0A1N7K4A8"/>
<dbReference type="InterPro" id="IPR011014">
    <property type="entry name" value="MscS_channel_TM-2"/>
</dbReference>
<reference evidence="4" key="1">
    <citation type="submission" date="2017-01" db="EMBL/GenBank/DDBJ databases">
        <authorList>
            <person name="Varghese N."/>
            <person name="Submissions S."/>
        </authorList>
    </citation>
    <scope>NUCLEOTIDE SEQUENCE [LARGE SCALE GENOMIC DNA]</scope>
    <source>
        <strain evidence="4">DSM 16176</strain>
    </source>
</reference>
<keyword evidence="1" id="KW-0812">Transmembrane</keyword>
<sequence>MREGVRPASAGWRRFMMYLVLLVALAVAAYLGRESERLQSLPSLDRQIIEWGIAVVWFVVGALVVNQLRRTVNAMAARHPGADIRVLSVVNRALSAVGYAFVLVVGLNLLQVRVGSILVGGAVTGVIVGVGAQSTLANLIAGLVLFAVRPFQLGEYVSFRTYLFGGVEYSGTVVDVNWYHTVLEEGGVRRVLPNASVVSSAITVGAREGNKLCTVPLPYAVAFRDFEARMGEATGGRATLAIKEFATDTYTVQVEIPAEMDLEVVREAIAAFRAGT</sequence>
<proteinExistence type="predicted"/>
<dbReference type="Gene3D" id="1.10.287.1260">
    <property type="match status" value="1"/>
</dbReference>
<dbReference type="InterPro" id="IPR006685">
    <property type="entry name" value="MscS_channel_2nd"/>
</dbReference>
<keyword evidence="1" id="KW-0472">Membrane</keyword>
<dbReference type="SUPFAM" id="SSF82861">
    <property type="entry name" value="Mechanosensitive channel protein MscS (YggB), transmembrane region"/>
    <property type="match status" value="1"/>
</dbReference>
<feature type="transmembrane region" description="Helical" evidence="1">
    <location>
        <begin position="12"/>
        <end position="31"/>
    </location>
</feature>
<dbReference type="InterPro" id="IPR045275">
    <property type="entry name" value="MscS_archaea/bacteria_type"/>
</dbReference>
<evidence type="ECO:0000256" key="1">
    <source>
        <dbReference type="SAM" id="Phobius"/>
    </source>
</evidence>
<dbReference type="Pfam" id="PF00924">
    <property type="entry name" value="MS_channel_2nd"/>
    <property type="match status" value="1"/>
</dbReference>
<dbReference type="PANTHER" id="PTHR30221:SF1">
    <property type="entry name" value="SMALL-CONDUCTANCE MECHANOSENSITIVE CHANNEL"/>
    <property type="match status" value="1"/>
</dbReference>
<organism evidence="3 4">
    <name type="scientific">Alicyclobacillus vulcanalis</name>
    <dbReference type="NCBI Taxonomy" id="252246"/>
    <lineage>
        <taxon>Bacteria</taxon>
        <taxon>Bacillati</taxon>
        <taxon>Bacillota</taxon>
        <taxon>Bacilli</taxon>
        <taxon>Bacillales</taxon>
        <taxon>Alicyclobacillaceae</taxon>
        <taxon>Alicyclobacillus</taxon>
    </lineage>
</organism>
<dbReference type="PANTHER" id="PTHR30221">
    <property type="entry name" value="SMALL-CONDUCTANCE MECHANOSENSITIVE CHANNEL"/>
    <property type="match status" value="1"/>
</dbReference>
<dbReference type="STRING" id="252246.SAMN05421799_101346"/>
<dbReference type="SUPFAM" id="SSF50182">
    <property type="entry name" value="Sm-like ribonucleoproteins"/>
    <property type="match status" value="1"/>
</dbReference>
<dbReference type="GO" id="GO:0008381">
    <property type="term" value="F:mechanosensitive monoatomic ion channel activity"/>
    <property type="evidence" value="ECO:0007669"/>
    <property type="project" value="InterPro"/>
</dbReference>